<reference evidence="3" key="2">
    <citation type="submission" date="2023-04" db="EMBL/GenBank/DDBJ databases">
        <title>Four porcine-derived lactic acid bacteria strains analyses and their evaluation as potential probiotics based on genomics.</title>
        <authorList>
            <person name="Niu D."/>
        </authorList>
    </citation>
    <scope>NUCLEOTIDE SEQUENCE</scope>
    <source>
        <strain evidence="3">ZSA5</strain>
        <plasmid evidence="3">unnamed1</plasmid>
    </source>
</reference>
<dbReference type="EMBL" id="WKKX01001061">
    <property type="protein sequence ID" value="MSE09638.1"/>
    <property type="molecule type" value="Genomic_DNA"/>
</dbReference>
<organism evidence="2 4">
    <name type="scientific">Ligilactobacillus salivarius</name>
    <dbReference type="NCBI Taxonomy" id="1624"/>
    <lineage>
        <taxon>Bacteria</taxon>
        <taxon>Bacillati</taxon>
        <taxon>Bacillota</taxon>
        <taxon>Bacilli</taxon>
        <taxon>Lactobacillales</taxon>
        <taxon>Lactobacillaceae</taxon>
        <taxon>Ligilactobacillus</taxon>
    </lineage>
</organism>
<protein>
    <submittedName>
        <fullName evidence="2">Plantaricin NC8 alpha peptide</fullName>
    </submittedName>
</protein>
<gene>
    <name evidence="2" type="ORF">GKC33_13480</name>
    <name evidence="3" type="ORF">QFE45_10185</name>
    <name evidence="1" type="ORF">QYC35_09660</name>
</gene>
<dbReference type="Proteomes" id="UP001231316">
    <property type="component" value="Plasmid unnamed1"/>
</dbReference>
<geneLocation type="plasmid" evidence="3 5">
    <name>unnamed1</name>
</geneLocation>
<reference evidence="2 4" key="1">
    <citation type="submission" date="2019-11" db="EMBL/GenBank/DDBJ databases">
        <title>Draft Genome Sequence of Plant Growth-Promoting Rhizosphere-Associated Bacteria.</title>
        <authorList>
            <person name="Vasilyev I.Y."/>
            <person name="Radchenko V."/>
            <person name="Ilnitskaya E.V."/>
        </authorList>
    </citation>
    <scope>NUCLEOTIDE SEQUENCE [LARGE SCALE GENOMIC DNA]</scope>
    <source>
        <strain evidence="2 4">VRA_01-1sq_f</strain>
    </source>
</reference>
<keyword evidence="3" id="KW-0614">Plasmid</keyword>
<evidence type="ECO:0000313" key="4">
    <source>
        <dbReference type="Proteomes" id="UP000467635"/>
    </source>
</evidence>
<evidence type="ECO:0000313" key="2">
    <source>
        <dbReference type="EMBL" id="MSE09638.1"/>
    </source>
</evidence>
<reference evidence="1" key="3">
    <citation type="submission" date="2023-07" db="EMBL/GenBank/DDBJ databases">
        <title>Complete genome sequence of Ligilactobacillus salivarius SRCM217594 isolated from Gallus gallus domesticus feces.</title>
        <authorList>
            <person name="Yang H.-G."/>
            <person name="Ryu M.-S."/>
            <person name="Ha G.-S."/>
            <person name="Yang H.-J."/>
            <person name="Jeong D.-Y."/>
        </authorList>
    </citation>
    <scope>NUCLEOTIDE SEQUENCE</scope>
    <source>
        <strain evidence="1">SRCM217594</strain>
    </source>
</reference>
<dbReference type="Proteomes" id="UP001174888">
    <property type="component" value="Unassembled WGS sequence"/>
</dbReference>
<name>A0A7X2STB0_9LACO</name>
<dbReference type="RefSeq" id="WP_003708555.1">
    <property type="nucleotide sequence ID" value="NZ_CP117984.1"/>
</dbReference>
<accession>A0A7X2STB0</accession>
<dbReference type="Proteomes" id="UP000467635">
    <property type="component" value="Unassembled WGS sequence"/>
</dbReference>
<dbReference type="EMBL" id="CP123972">
    <property type="protein sequence ID" value="WII29534.1"/>
    <property type="molecule type" value="Genomic_DNA"/>
</dbReference>
<evidence type="ECO:0000313" key="5">
    <source>
        <dbReference type="Proteomes" id="UP001231316"/>
    </source>
</evidence>
<evidence type="ECO:0000313" key="3">
    <source>
        <dbReference type="EMBL" id="WII29534.1"/>
    </source>
</evidence>
<proteinExistence type="predicted"/>
<dbReference type="AlphaFoldDB" id="A0A7X2STB0"/>
<dbReference type="EMBL" id="JAUIQT010000002">
    <property type="protein sequence ID" value="MDN4834445.1"/>
    <property type="molecule type" value="Genomic_DNA"/>
</dbReference>
<sequence length="48" mass="5765">MKVYNEENLAEIIGGRSIEGKIWYGYGYQLGMTARWNLRHPYFQLPYH</sequence>
<evidence type="ECO:0000313" key="1">
    <source>
        <dbReference type="EMBL" id="MDN4834445.1"/>
    </source>
</evidence>
<dbReference type="GeneID" id="89466657"/>